<comment type="function">
    <text evidence="1">Specifically methylates the cytosine at position 967 (m5C967) of 16S rRNA.</text>
</comment>
<comment type="subcellular location">
    <subcellularLocation>
        <location evidence="2">Cytoplasm</location>
    </subcellularLocation>
</comment>
<evidence type="ECO:0000256" key="4">
    <source>
        <dbReference type="ARBA" id="ARBA00022490"/>
    </source>
</evidence>
<proteinExistence type="inferred from homology"/>
<evidence type="ECO:0000313" key="15">
    <source>
        <dbReference type="EMBL" id="MEQ2510392.1"/>
    </source>
</evidence>
<dbReference type="InterPro" id="IPR054728">
    <property type="entry name" value="RsmB-like_ferredoxin"/>
</dbReference>
<dbReference type="SUPFAM" id="SSF48013">
    <property type="entry name" value="NusB-like"/>
    <property type="match status" value="1"/>
</dbReference>
<dbReference type="GO" id="GO:0032259">
    <property type="term" value="P:methylation"/>
    <property type="evidence" value="ECO:0007669"/>
    <property type="project" value="UniProtKB-KW"/>
</dbReference>
<comment type="catalytic activity">
    <reaction evidence="12">
        <text>cytidine(967) in 16S rRNA + S-adenosyl-L-methionine = 5-methylcytidine(967) in 16S rRNA + S-adenosyl-L-homocysteine + H(+)</text>
        <dbReference type="Rhea" id="RHEA:42748"/>
        <dbReference type="Rhea" id="RHEA-COMP:10219"/>
        <dbReference type="Rhea" id="RHEA-COMP:10220"/>
        <dbReference type="ChEBI" id="CHEBI:15378"/>
        <dbReference type="ChEBI" id="CHEBI:57856"/>
        <dbReference type="ChEBI" id="CHEBI:59789"/>
        <dbReference type="ChEBI" id="CHEBI:74483"/>
        <dbReference type="ChEBI" id="CHEBI:82748"/>
        <dbReference type="EC" id="2.1.1.176"/>
    </reaction>
</comment>
<dbReference type="CDD" id="cd02440">
    <property type="entry name" value="AdoMet_MTases"/>
    <property type="match status" value="1"/>
</dbReference>
<evidence type="ECO:0000259" key="14">
    <source>
        <dbReference type="PROSITE" id="PS51686"/>
    </source>
</evidence>
<name>A0ABV1G4X0_9FIRM</name>
<feature type="binding site" evidence="13">
    <location>
        <position position="293"/>
    </location>
    <ligand>
        <name>S-adenosyl-L-methionine</name>
        <dbReference type="ChEBI" id="CHEBI:59789"/>
    </ligand>
</feature>
<dbReference type="NCBIfam" id="TIGR00563">
    <property type="entry name" value="rsmB"/>
    <property type="match status" value="1"/>
</dbReference>
<dbReference type="RefSeq" id="WP_349135064.1">
    <property type="nucleotide sequence ID" value="NZ_JBBMFF010000152.1"/>
</dbReference>
<evidence type="ECO:0000313" key="16">
    <source>
        <dbReference type="Proteomes" id="UP001491552"/>
    </source>
</evidence>
<dbReference type="Pfam" id="PF01189">
    <property type="entry name" value="Methyltr_RsmB-F"/>
    <property type="match status" value="1"/>
</dbReference>
<dbReference type="Gene3D" id="3.40.50.150">
    <property type="entry name" value="Vaccinia Virus protein VP39"/>
    <property type="match status" value="1"/>
</dbReference>
<dbReference type="GO" id="GO:0008168">
    <property type="term" value="F:methyltransferase activity"/>
    <property type="evidence" value="ECO:0007669"/>
    <property type="project" value="UniProtKB-KW"/>
</dbReference>
<evidence type="ECO:0000256" key="6">
    <source>
        <dbReference type="ARBA" id="ARBA00022603"/>
    </source>
</evidence>
<dbReference type="PANTHER" id="PTHR22807:SF53">
    <property type="entry name" value="RIBOSOMAL RNA SMALL SUBUNIT METHYLTRANSFERASE B-RELATED"/>
    <property type="match status" value="1"/>
</dbReference>
<gene>
    <name evidence="15" type="primary">rsmB</name>
    <name evidence="15" type="ORF">WMO66_03855</name>
</gene>
<dbReference type="SUPFAM" id="SSF53335">
    <property type="entry name" value="S-adenosyl-L-methionine-dependent methyltransferases"/>
    <property type="match status" value="1"/>
</dbReference>
<evidence type="ECO:0000256" key="10">
    <source>
        <dbReference type="ARBA" id="ARBA00030399"/>
    </source>
</evidence>
<dbReference type="Pfam" id="PF22458">
    <property type="entry name" value="RsmF-B_ferredox"/>
    <property type="match status" value="1"/>
</dbReference>
<evidence type="ECO:0000256" key="11">
    <source>
        <dbReference type="ARBA" id="ARBA00031088"/>
    </source>
</evidence>
<reference evidence="15 16" key="1">
    <citation type="submission" date="2024-03" db="EMBL/GenBank/DDBJ databases">
        <title>Human intestinal bacterial collection.</title>
        <authorList>
            <person name="Pauvert C."/>
            <person name="Hitch T.C.A."/>
            <person name="Clavel T."/>
        </authorList>
    </citation>
    <scope>NUCLEOTIDE SEQUENCE [LARGE SCALE GENOMIC DNA]</scope>
    <source>
        <strain evidence="15 16">CLA-AA-H192</strain>
    </source>
</reference>
<evidence type="ECO:0000256" key="3">
    <source>
        <dbReference type="ARBA" id="ARBA00012140"/>
    </source>
</evidence>
<evidence type="ECO:0000256" key="1">
    <source>
        <dbReference type="ARBA" id="ARBA00002724"/>
    </source>
</evidence>
<keyword evidence="9 13" id="KW-0694">RNA-binding</keyword>
<protein>
    <recommendedName>
        <fullName evidence="3">16S rRNA (cytosine(967)-C(5))-methyltransferase</fullName>
        <ecNumber evidence="3">2.1.1.176</ecNumber>
    </recommendedName>
    <alternativeName>
        <fullName evidence="10">16S rRNA m5C967 methyltransferase</fullName>
    </alternativeName>
    <alternativeName>
        <fullName evidence="11">rRNA (cytosine-C(5)-)-methyltransferase RsmB</fullName>
    </alternativeName>
</protein>
<dbReference type="Proteomes" id="UP001491552">
    <property type="component" value="Unassembled WGS sequence"/>
</dbReference>
<dbReference type="InterPro" id="IPR029063">
    <property type="entry name" value="SAM-dependent_MTases_sf"/>
</dbReference>
<keyword evidence="8 13" id="KW-0949">S-adenosyl-L-methionine</keyword>
<organism evidence="15 16">
    <name type="scientific">Faecousia intestinalis</name>
    <dbReference type="NCBI Taxonomy" id="3133167"/>
    <lineage>
        <taxon>Bacteria</taxon>
        <taxon>Bacillati</taxon>
        <taxon>Bacillota</taxon>
        <taxon>Clostridia</taxon>
        <taxon>Eubacteriales</taxon>
        <taxon>Oscillospiraceae</taxon>
        <taxon>Faecousia</taxon>
    </lineage>
</organism>
<dbReference type="NCBIfam" id="NF011494">
    <property type="entry name" value="PRK14902.1"/>
    <property type="match status" value="1"/>
</dbReference>
<evidence type="ECO:0000256" key="13">
    <source>
        <dbReference type="PROSITE-ProRule" id="PRU01023"/>
    </source>
</evidence>
<keyword evidence="4" id="KW-0963">Cytoplasm</keyword>
<evidence type="ECO:0000256" key="7">
    <source>
        <dbReference type="ARBA" id="ARBA00022679"/>
    </source>
</evidence>
<sequence length="422" mass="46452">MAGARDAALRALIAFRRDGAWPESALKDTLRGMDRREAALATRLCNGVLQNRMLLDHWLSGFVRGKLQPVVRDILRLAAYQLCFLDRIPPSAAVNEAVEQTRRLANQQAARLVNGVLRNLLRAMPLPLPDDLSLRYSHPEPIVRLFLAQFGREETERILQTDNEAPQTVLQVNPLRGNAAALLEELPGAQAHPWLRGCLTVSGPVEQTAAFREGRVYVQDAAAHLAVAVSGIEPGMRVLDCCAAPGGKSFAAALQMQDRGTLYSCDIHPHRLDLIERGAERLGISILETHLQDASQPVPAWRSAMDVVLADVPCSGLGVIRKKPDIRYHEPSAELPALQRAILAQQAEYVRPGGVLLYSTCTILRRENEAVAEDFLRTHPDFVPENAPWPEGSGIAPGAMVTLLPGQHETDGFFICKFRRKP</sequence>
<dbReference type="InterPro" id="IPR049560">
    <property type="entry name" value="MeTrfase_RsmB-F_NOP2_cat"/>
</dbReference>
<accession>A0ABV1G4X0</accession>
<keyword evidence="5" id="KW-0698">rRNA processing</keyword>
<evidence type="ECO:0000256" key="5">
    <source>
        <dbReference type="ARBA" id="ARBA00022552"/>
    </source>
</evidence>
<dbReference type="InterPro" id="IPR035926">
    <property type="entry name" value="NusB-like_sf"/>
</dbReference>
<dbReference type="InterPro" id="IPR023267">
    <property type="entry name" value="RCMT"/>
</dbReference>
<feature type="domain" description="SAM-dependent MTase RsmB/NOP-type" evidence="14">
    <location>
        <begin position="144"/>
        <end position="421"/>
    </location>
</feature>
<comment type="caution">
    <text evidence="15">The sequence shown here is derived from an EMBL/GenBank/DDBJ whole genome shotgun (WGS) entry which is preliminary data.</text>
</comment>
<evidence type="ECO:0000256" key="9">
    <source>
        <dbReference type="ARBA" id="ARBA00022884"/>
    </source>
</evidence>
<dbReference type="PRINTS" id="PR02008">
    <property type="entry name" value="RCMTFAMILY"/>
</dbReference>
<feature type="binding site" evidence="13">
    <location>
        <begin position="242"/>
        <end position="248"/>
    </location>
    <ligand>
        <name>S-adenosyl-L-methionine</name>
        <dbReference type="ChEBI" id="CHEBI:59789"/>
    </ligand>
</feature>
<keyword evidence="6 13" id="KW-0489">Methyltransferase</keyword>
<dbReference type="PROSITE" id="PS51686">
    <property type="entry name" value="SAM_MT_RSMB_NOP"/>
    <property type="match status" value="1"/>
</dbReference>
<feature type="binding site" evidence="13">
    <location>
        <position position="266"/>
    </location>
    <ligand>
        <name>S-adenosyl-L-methionine</name>
        <dbReference type="ChEBI" id="CHEBI:59789"/>
    </ligand>
</feature>
<feature type="binding site" evidence="13">
    <location>
        <position position="311"/>
    </location>
    <ligand>
        <name>S-adenosyl-L-methionine</name>
        <dbReference type="ChEBI" id="CHEBI:59789"/>
    </ligand>
</feature>
<dbReference type="Gene3D" id="1.10.940.10">
    <property type="entry name" value="NusB-like"/>
    <property type="match status" value="1"/>
</dbReference>
<evidence type="ECO:0000256" key="2">
    <source>
        <dbReference type="ARBA" id="ARBA00004496"/>
    </source>
</evidence>
<keyword evidence="16" id="KW-1185">Reference proteome</keyword>
<comment type="similarity">
    <text evidence="13">Belongs to the class I-like SAM-binding methyltransferase superfamily. RsmB/NOP family.</text>
</comment>
<keyword evidence="7 13" id="KW-0808">Transferase</keyword>
<evidence type="ECO:0000256" key="12">
    <source>
        <dbReference type="ARBA" id="ARBA00047283"/>
    </source>
</evidence>
<dbReference type="InterPro" id="IPR001678">
    <property type="entry name" value="MeTrfase_RsmB-F_NOP2_dom"/>
</dbReference>
<dbReference type="Pfam" id="PF01029">
    <property type="entry name" value="NusB"/>
    <property type="match status" value="1"/>
</dbReference>
<dbReference type="EC" id="2.1.1.176" evidence="3"/>
<dbReference type="InterPro" id="IPR006027">
    <property type="entry name" value="NusB_RsmB_TIM44"/>
</dbReference>
<dbReference type="PANTHER" id="PTHR22807">
    <property type="entry name" value="NOP2 YEAST -RELATED NOL1/NOP2/FMU SUN DOMAIN-CONTAINING"/>
    <property type="match status" value="1"/>
</dbReference>
<evidence type="ECO:0000256" key="8">
    <source>
        <dbReference type="ARBA" id="ARBA00022691"/>
    </source>
</evidence>
<dbReference type="InterPro" id="IPR004573">
    <property type="entry name" value="rRNA_ssu_MeTfrase_B"/>
</dbReference>
<dbReference type="EMBL" id="JBBMFF010000152">
    <property type="protein sequence ID" value="MEQ2510392.1"/>
    <property type="molecule type" value="Genomic_DNA"/>
</dbReference>
<feature type="active site" description="Nucleophile" evidence="13">
    <location>
        <position position="361"/>
    </location>
</feature>